<accession>A0A5B8UB49</accession>
<dbReference type="PANTHER" id="PTHR43755">
    <property type="match status" value="1"/>
</dbReference>
<proteinExistence type="predicted"/>
<dbReference type="InterPro" id="IPR052541">
    <property type="entry name" value="SQRD"/>
</dbReference>
<dbReference type="Proteomes" id="UP000321805">
    <property type="component" value="Chromosome"/>
</dbReference>
<evidence type="ECO:0000313" key="3">
    <source>
        <dbReference type="Proteomes" id="UP000321805"/>
    </source>
</evidence>
<dbReference type="KEGG" id="bsol:FSW04_21405"/>
<dbReference type="EMBL" id="CP042430">
    <property type="protein sequence ID" value="QEC49872.1"/>
    <property type="molecule type" value="Genomic_DNA"/>
</dbReference>
<dbReference type="Pfam" id="PF07992">
    <property type="entry name" value="Pyr_redox_2"/>
    <property type="match status" value="1"/>
</dbReference>
<dbReference type="PANTHER" id="PTHR43755:SF1">
    <property type="entry name" value="FAD-DEPENDENT PYRIDINE NUCLEOTIDE-DISULPHIDE OXIDOREDUCTASE"/>
    <property type="match status" value="1"/>
</dbReference>
<dbReference type="SUPFAM" id="SSF51905">
    <property type="entry name" value="FAD/NAD(P)-binding domain"/>
    <property type="match status" value="2"/>
</dbReference>
<organism evidence="2 3">
    <name type="scientific">Baekduia soli</name>
    <dbReference type="NCBI Taxonomy" id="496014"/>
    <lineage>
        <taxon>Bacteria</taxon>
        <taxon>Bacillati</taxon>
        <taxon>Actinomycetota</taxon>
        <taxon>Thermoleophilia</taxon>
        <taxon>Solirubrobacterales</taxon>
        <taxon>Baekduiaceae</taxon>
        <taxon>Baekduia</taxon>
    </lineage>
</organism>
<name>A0A5B8UB49_9ACTN</name>
<gene>
    <name evidence="2" type="ORF">FSW04_21405</name>
</gene>
<dbReference type="GO" id="GO:0016491">
    <property type="term" value="F:oxidoreductase activity"/>
    <property type="evidence" value="ECO:0007669"/>
    <property type="project" value="InterPro"/>
</dbReference>
<evidence type="ECO:0000259" key="1">
    <source>
        <dbReference type="Pfam" id="PF07992"/>
    </source>
</evidence>
<dbReference type="Gene3D" id="3.50.50.100">
    <property type="match status" value="1"/>
</dbReference>
<dbReference type="AlphaFoldDB" id="A0A5B8UB49"/>
<dbReference type="InterPro" id="IPR023753">
    <property type="entry name" value="FAD/NAD-binding_dom"/>
</dbReference>
<sequence>MKGPSVSVAASKRAVVAGSSFAGLTAALELRRRLDATHEVVVLDPRADFTFIPSLIWLPFGLREPEDVTFPLAPMYAKQGIRFIDEAAASFDLEARALVTSGGQELAYDRLLLATGPRLAFEKIPGLGPVGGYTQSVCNLDHALLTRDAWSRFLENPGPVVVGTAQGGSCFGASYEFLLNAHHRIKKAGLLDVAPVTYITAEPFLGHFGLGGVSDSQRRVEKLFDQLGIEGIPNTVITEVRDGEIELDGGRVLPFTLSMIVPPFTGVDAIRNTDGLGNPMGFLPVDDEFRHTEIDTVYGAGVDIAIAPPQQTPVPAGVPKTGQMSEIMAKVAAQNLAADLQGGERRSLPIAEMEAMCILDAGNDGIIFKADHVLGTSEHPHVMSGPQAHWAKVAFEKIFLQTRKRGHLVL</sequence>
<reference evidence="2 3" key="1">
    <citation type="journal article" date="2018" name="J. Microbiol.">
        <title>Baekduia soli gen. nov., sp. nov., a novel bacterium isolated from the soil of Baekdu Mountain and proposal of a novel family name, Baekduiaceae fam. nov.</title>
        <authorList>
            <person name="An D.S."/>
            <person name="Siddiqi M.Z."/>
            <person name="Kim K.H."/>
            <person name="Yu H.S."/>
            <person name="Im W.T."/>
        </authorList>
    </citation>
    <scope>NUCLEOTIDE SEQUENCE [LARGE SCALE GENOMIC DNA]</scope>
    <source>
        <strain evidence="2 3">BR7-21</strain>
    </source>
</reference>
<dbReference type="OrthoDB" id="9802771at2"/>
<feature type="domain" description="FAD/NAD(P)-binding" evidence="1">
    <location>
        <begin position="13"/>
        <end position="305"/>
    </location>
</feature>
<keyword evidence="3" id="KW-1185">Reference proteome</keyword>
<protein>
    <submittedName>
        <fullName evidence="2">NAD(P)/FAD-dependent oxidoreductase</fullName>
    </submittedName>
</protein>
<evidence type="ECO:0000313" key="2">
    <source>
        <dbReference type="EMBL" id="QEC49872.1"/>
    </source>
</evidence>
<dbReference type="InterPro" id="IPR036188">
    <property type="entry name" value="FAD/NAD-bd_sf"/>
</dbReference>